<feature type="modified residue" description="Phosphohistidine" evidence="10">
    <location>
        <position position="669"/>
    </location>
</feature>
<dbReference type="PROSITE" id="PS50110">
    <property type="entry name" value="RESPONSE_REGULATORY"/>
    <property type="match status" value="1"/>
</dbReference>
<comment type="caution">
    <text evidence="16">The sequence shown here is derived from an EMBL/GenBank/DDBJ whole genome shotgun (WGS) entry which is preliminary data.</text>
</comment>
<evidence type="ECO:0000256" key="12">
    <source>
        <dbReference type="SAM" id="Coils"/>
    </source>
</evidence>
<feature type="modified residue" description="4-aspartylphosphate" evidence="11">
    <location>
        <position position="532"/>
    </location>
</feature>
<evidence type="ECO:0000256" key="8">
    <source>
        <dbReference type="ARBA" id="ARBA00023012"/>
    </source>
</evidence>
<evidence type="ECO:0000256" key="7">
    <source>
        <dbReference type="ARBA" id="ARBA00022989"/>
    </source>
</evidence>
<keyword evidence="6" id="KW-0067">ATP-binding</keyword>
<feature type="transmembrane region" description="Helical" evidence="13">
    <location>
        <begin position="12"/>
        <end position="35"/>
    </location>
</feature>
<dbReference type="Proteomes" id="UP000754644">
    <property type="component" value="Unassembled WGS sequence"/>
</dbReference>
<feature type="domain" description="HPt" evidence="15">
    <location>
        <begin position="630"/>
        <end position="723"/>
    </location>
</feature>
<dbReference type="SUPFAM" id="SSF47226">
    <property type="entry name" value="Histidine-containing phosphotransfer domain, HPT domain"/>
    <property type="match status" value="1"/>
</dbReference>
<dbReference type="SMART" id="SM00448">
    <property type="entry name" value="REC"/>
    <property type="match status" value="1"/>
</dbReference>
<keyword evidence="7 13" id="KW-1133">Transmembrane helix</keyword>
<feature type="transmembrane region" description="Helical" evidence="13">
    <location>
        <begin position="41"/>
        <end position="62"/>
    </location>
</feature>
<dbReference type="InterPro" id="IPR036641">
    <property type="entry name" value="HPT_dom_sf"/>
</dbReference>
<keyword evidence="4 13" id="KW-0812">Transmembrane</keyword>
<evidence type="ECO:0000259" key="14">
    <source>
        <dbReference type="PROSITE" id="PS50110"/>
    </source>
</evidence>
<dbReference type="GO" id="GO:0004672">
    <property type="term" value="F:protein kinase activity"/>
    <property type="evidence" value="ECO:0007669"/>
    <property type="project" value="UniProtKB-ARBA"/>
</dbReference>
<evidence type="ECO:0000256" key="11">
    <source>
        <dbReference type="PROSITE-ProRule" id="PRU00169"/>
    </source>
</evidence>
<evidence type="ECO:0000256" key="13">
    <source>
        <dbReference type="SAM" id="Phobius"/>
    </source>
</evidence>
<dbReference type="GO" id="GO:0000160">
    <property type="term" value="P:phosphorelay signal transduction system"/>
    <property type="evidence" value="ECO:0007669"/>
    <property type="project" value="UniProtKB-KW"/>
</dbReference>
<keyword evidence="5" id="KW-0547">Nucleotide-binding</keyword>
<evidence type="ECO:0000313" key="16">
    <source>
        <dbReference type="EMBL" id="NQV65818.1"/>
    </source>
</evidence>
<name>A0A973A9I5_9GAMM</name>
<evidence type="ECO:0000256" key="9">
    <source>
        <dbReference type="ARBA" id="ARBA00023136"/>
    </source>
</evidence>
<feature type="domain" description="Response regulatory" evidence="14">
    <location>
        <begin position="483"/>
        <end position="598"/>
    </location>
</feature>
<dbReference type="Pfam" id="PF00072">
    <property type="entry name" value="Response_reg"/>
    <property type="match status" value="1"/>
</dbReference>
<evidence type="ECO:0000313" key="17">
    <source>
        <dbReference type="Proteomes" id="UP000754644"/>
    </source>
</evidence>
<keyword evidence="8" id="KW-0902">Two-component regulatory system</keyword>
<dbReference type="Gene3D" id="3.40.50.2300">
    <property type="match status" value="1"/>
</dbReference>
<feature type="coiled-coil region" evidence="12">
    <location>
        <begin position="141"/>
        <end position="168"/>
    </location>
</feature>
<keyword evidence="9 13" id="KW-0472">Membrane</keyword>
<evidence type="ECO:0000256" key="4">
    <source>
        <dbReference type="ARBA" id="ARBA00022692"/>
    </source>
</evidence>
<evidence type="ECO:0000256" key="6">
    <source>
        <dbReference type="ARBA" id="ARBA00022840"/>
    </source>
</evidence>
<protein>
    <submittedName>
        <fullName evidence="16">Response regulator</fullName>
    </submittedName>
</protein>
<dbReference type="Pfam" id="PF01627">
    <property type="entry name" value="Hpt"/>
    <property type="match status" value="1"/>
</dbReference>
<dbReference type="PANTHER" id="PTHR45339:SF1">
    <property type="entry name" value="HYBRID SIGNAL TRANSDUCTION HISTIDINE KINASE J"/>
    <property type="match status" value="1"/>
</dbReference>
<reference evidence="16" key="1">
    <citation type="submission" date="2020-05" db="EMBL/GenBank/DDBJ databases">
        <title>Sulfur intermediates as new biogeochemical hubs in an aquatic model microbial ecosystem.</title>
        <authorList>
            <person name="Vigneron A."/>
        </authorList>
    </citation>
    <scope>NUCLEOTIDE SEQUENCE</scope>
    <source>
        <strain evidence="16">Bin.250</strain>
    </source>
</reference>
<evidence type="ECO:0000259" key="15">
    <source>
        <dbReference type="PROSITE" id="PS50894"/>
    </source>
</evidence>
<evidence type="ECO:0000256" key="5">
    <source>
        <dbReference type="ARBA" id="ARBA00022741"/>
    </source>
</evidence>
<dbReference type="AlphaFoldDB" id="A0A973A9I5"/>
<organism evidence="16 17">
    <name type="scientific">SAR86 cluster bacterium</name>
    <dbReference type="NCBI Taxonomy" id="2030880"/>
    <lineage>
        <taxon>Bacteria</taxon>
        <taxon>Pseudomonadati</taxon>
        <taxon>Pseudomonadota</taxon>
        <taxon>Gammaproteobacteria</taxon>
        <taxon>SAR86 cluster</taxon>
    </lineage>
</organism>
<keyword evidence="2" id="KW-1003">Cell membrane</keyword>
<dbReference type="PROSITE" id="PS50894">
    <property type="entry name" value="HPT"/>
    <property type="match status" value="1"/>
</dbReference>
<dbReference type="InterPro" id="IPR011006">
    <property type="entry name" value="CheY-like_superfamily"/>
</dbReference>
<accession>A0A973A9I5</accession>
<dbReference type="GO" id="GO:0005886">
    <property type="term" value="C:plasma membrane"/>
    <property type="evidence" value="ECO:0007669"/>
    <property type="project" value="UniProtKB-SubCell"/>
</dbReference>
<evidence type="ECO:0000256" key="1">
    <source>
        <dbReference type="ARBA" id="ARBA00004651"/>
    </source>
</evidence>
<dbReference type="EMBL" id="JABMOJ010000404">
    <property type="protein sequence ID" value="NQV65818.1"/>
    <property type="molecule type" value="Genomic_DNA"/>
</dbReference>
<evidence type="ECO:0000256" key="2">
    <source>
        <dbReference type="ARBA" id="ARBA00022475"/>
    </source>
</evidence>
<keyword evidence="12" id="KW-0175">Coiled coil</keyword>
<sequence length="739" mass="82631">MMFRPLHNDYRTTLALVATLPILAFFGSIVLYGYFSTSLPALAWPGITILAVILSMLGSLIYQHLATHFLQPLISISALMTMDVEPNSTLKPPAHHNLKGVHSLPSLPARLNTFLATQQSTARLDAEQKHRQLQTFDNQRRFTLQQKLARIEQTLDQAAKQQIRLADNQKSDVAEQLQLSYLIDNSLRSITSFTNLLGLSSATTPLKRQMRISATGLLFYQAEMRTRMTPGITCAQPNNHTEFILRDCIDDVIALLQPLLARSGAELLPIYDEHCQHDLAGDESTLKSIIFNYLLACITATTPEPHATYLLHINLTTDYGEDEETHHLHLAPDSVHWQTTPKPTARLSQSVNSVKGEIRQDGLHIPVNYSITTIRLAPAGLTAIVHGRNPSQIQGLTHRLRQLGINVLEPQSTADLCLIGLDDHQQIMSITASLPPSTDVLLLNNTRTYSRSDWLILPQPLRQSDLVTLLANKYSVAAKQQLNILVVDDDHLARQFLSTLLRQSGYNVSEATDGEQAISYATTQSVDLIFMDIHMPRMNGLEATRELRTTHGLSLPIIALTAHLLDSERAAIITAGANDILIKPLNFDLLNQHLTTWIRGNVDTESERDEASQTTPIFDTELAFTIANQQPDLAIEMLDLFMQSLDRDRAKLNQAIADNNMELMRDVVHRLNGASQFCGIPRVQAAIFRLESLIKTDAANDLPIVLHQVQQELNALEQWYSRTPNPLLEFPRTSLRQLS</sequence>
<dbReference type="SUPFAM" id="SSF52172">
    <property type="entry name" value="CheY-like"/>
    <property type="match status" value="1"/>
</dbReference>
<dbReference type="PANTHER" id="PTHR45339">
    <property type="entry name" value="HYBRID SIGNAL TRANSDUCTION HISTIDINE KINASE J"/>
    <property type="match status" value="1"/>
</dbReference>
<dbReference type="InterPro" id="IPR008207">
    <property type="entry name" value="Sig_transdc_His_kin_Hpt_dom"/>
</dbReference>
<evidence type="ECO:0000256" key="3">
    <source>
        <dbReference type="ARBA" id="ARBA00022553"/>
    </source>
</evidence>
<dbReference type="GO" id="GO:0005524">
    <property type="term" value="F:ATP binding"/>
    <property type="evidence" value="ECO:0007669"/>
    <property type="project" value="UniProtKB-KW"/>
</dbReference>
<proteinExistence type="predicted"/>
<dbReference type="CDD" id="cd17546">
    <property type="entry name" value="REC_hyHK_CKI1_RcsC-like"/>
    <property type="match status" value="1"/>
</dbReference>
<evidence type="ECO:0000256" key="10">
    <source>
        <dbReference type="PROSITE-ProRule" id="PRU00110"/>
    </source>
</evidence>
<dbReference type="InterPro" id="IPR001789">
    <property type="entry name" value="Sig_transdc_resp-reg_receiver"/>
</dbReference>
<comment type="subcellular location">
    <subcellularLocation>
        <location evidence="1">Cell membrane</location>
        <topology evidence="1">Multi-pass membrane protein</topology>
    </subcellularLocation>
</comment>
<gene>
    <name evidence="16" type="ORF">HQ497_10690</name>
</gene>
<keyword evidence="3 11" id="KW-0597">Phosphoprotein</keyword>
<dbReference type="Gene3D" id="1.20.120.160">
    <property type="entry name" value="HPT domain"/>
    <property type="match status" value="1"/>
</dbReference>